<keyword evidence="2" id="KW-0695">RNA-directed DNA polymerase</keyword>
<reference evidence="2" key="1">
    <citation type="journal article" date="2022" name="Int. J. Mol. Sci.">
        <title>Draft Genome of Tanacetum Coccineum: Genomic Comparison of Closely Related Tanacetum-Family Plants.</title>
        <authorList>
            <person name="Yamashiro T."/>
            <person name="Shiraishi A."/>
            <person name="Nakayama K."/>
            <person name="Satake H."/>
        </authorList>
    </citation>
    <scope>NUCLEOTIDE SEQUENCE</scope>
</reference>
<organism evidence="2 3">
    <name type="scientific">Tanacetum coccineum</name>
    <dbReference type="NCBI Taxonomy" id="301880"/>
    <lineage>
        <taxon>Eukaryota</taxon>
        <taxon>Viridiplantae</taxon>
        <taxon>Streptophyta</taxon>
        <taxon>Embryophyta</taxon>
        <taxon>Tracheophyta</taxon>
        <taxon>Spermatophyta</taxon>
        <taxon>Magnoliopsida</taxon>
        <taxon>eudicotyledons</taxon>
        <taxon>Gunneridae</taxon>
        <taxon>Pentapetalae</taxon>
        <taxon>asterids</taxon>
        <taxon>campanulids</taxon>
        <taxon>Asterales</taxon>
        <taxon>Asteraceae</taxon>
        <taxon>Asteroideae</taxon>
        <taxon>Anthemideae</taxon>
        <taxon>Anthemidinae</taxon>
        <taxon>Tanacetum</taxon>
    </lineage>
</organism>
<evidence type="ECO:0000256" key="1">
    <source>
        <dbReference type="SAM" id="Phobius"/>
    </source>
</evidence>
<keyword evidence="1" id="KW-0472">Membrane</keyword>
<keyword evidence="2" id="KW-0548">Nucleotidyltransferase</keyword>
<sequence length="222" mass="21487">MGGARGRAYAIDGGICLAPPIGPPPSFSYPTTYIPGPTASVNPVGQSVPQIAQQAQSGPTTVTLGSVGHTAALGQATTLPYTFTTGTLHDPTTGAWNMDTVPTGSVVTTGSVIVPTGSVIVPTGSVVTTGSVIVPAGSVIIPTGSVVTTGSVIVPAGSVIIPTGSVVTTGSVIVPAGSVIVPTGSVVTTGSVIVPAGSVVTTGSVIVPAGSVIVYFLSLTRL</sequence>
<accession>A0ABQ4WRP9</accession>
<keyword evidence="1" id="KW-0812">Transmembrane</keyword>
<name>A0ABQ4WRP9_9ASTR</name>
<keyword evidence="1" id="KW-1133">Transmembrane helix</keyword>
<evidence type="ECO:0000313" key="2">
    <source>
        <dbReference type="EMBL" id="GJS55527.1"/>
    </source>
</evidence>
<keyword evidence="3" id="KW-1185">Reference proteome</keyword>
<keyword evidence="2" id="KW-0808">Transferase</keyword>
<gene>
    <name evidence="2" type="ORF">Tco_0628889</name>
</gene>
<dbReference type="SUPFAM" id="SSF51126">
    <property type="entry name" value="Pectin lyase-like"/>
    <property type="match status" value="1"/>
</dbReference>
<protein>
    <submittedName>
        <fullName evidence="2">Reverse transcriptase domain-containing protein</fullName>
    </submittedName>
</protein>
<reference evidence="2" key="2">
    <citation type="submission" date="2022-01" db="EMBL/GenBank/DDBJ databases">
        <authorList>
            <person name="Yamashiro T."/>
            <person name="Shiraishi A."/>
            <person name="Satake H."/>
            <person name="Nakayama K."/>
        </authorList>
    </citation>
    <scope>NUCLEOTIDE SEQUENCE</scope>
</reference>
<dbReference type="InterPro" id="IPR011050">
    <property type="entry name" value="Pectin_lyase_fold/virulence"/>
</dbReference>
<dbReference type="Proteomes" id="UP001151760">
    <property type="component" value="Unassembled WGS sequence"/>
</dbReference>
<dbReference type="GO" id="GO:0003964">
    <property type="term" value="F:RNA-directed DNA polymerase activity"/>
    <property type="evidence" value="ECO:0007669"/>
    <property type="project" value="UniProtKB-KW"/>
</dbReference>
<evidence type="ECO:0000313" key="3">
    <source>
        <dbReference type="Proteomes" id="UP001151760"/>
    </source>
</evidence>
<comment type="caution">
    <text evidence="2">The sequence shown here is derived from an EMBL/GenBank/DDBJ whole genome shotgun (WGS) entry which is preliminary data.</text>
</comment>
<proteinExistence type="predicted"/>
<feature type="transmembrane region" description="Helical" evidence="1">
    <location>
        <begin position="192"/>
        <end position="217"/>
    </location>
</feature>
<dbReference type="EMBL" id="BQNB010008874">
    <property type="protein sequence ID" value="GJS55527.1"/>
    <property type="molecule type" value="Genomic_DNA"/>
</dbReference>